<dbReference type="EMBL" id="CP013195">
    <property type="protein sequence ID" value="ALO48397.1"/>
    <property type="molecule type" value="Genomic_DNA"/>
</dbReference>
<gene>
    <name evidence="7" type="ORF">AS203_04300</name>
</gene>
<dbReference type="RefSeq" id="WP_025065837.1">
    <property type="nucleotide sequence ID" value="NZ_CP013195.1"/>
</dbReference>
<keyword evidence="3" id="KW-0349">Heme</keyword>
<evidence type="ECO:0000313" key="7">
    <source>
        <dbReference type="EMBL" id="ALO48397.1"/>
    </source>
</evidence>
<dbReference type="eggNOG" id="ENOG5033GJ0">
    <property type="taxonomic scope" value="Bacteria"/>
</dbReference>
<keyword evidence="5" id="KW-0472">Membrane</keyword>
<dbReference type="OrthoDB" id="1078822at2"/>
<keyword evidence="5" id="KW-0812">Transmembrane</keyword>
<proteinExistence type="predicted"/>
<accession>A0A0S2KJA0</accession>
<feature type="transmembrane region" description="Helical" evidence="5">
    <location>
        <begin position="117"/>
        <end position="137"/>
    </location>
</feature>
<dbReference type="STRING" id="76123.AS203_04300"/>
<dbReference type="Proteomes" id="UP000056252">
    <property type="component" value="Chromosome"/>
</dbReference>
<evidence type="ECO:0000256" key="4">
    <source>
        <dbReference type="SAM" id="MobiDB-lite"/>
    </source>
</evidence>
<protein>
    <recommendedName>
        <fullName evidence="6">Cytochrome c domain-containing protein</fullName>
    </recommendedName>
</protein>
<dbReference type="AlphaFoldDB" id="A0A0S2KJA0"/>
<evidence type="ECO:0000256" key="1">
    <source>
        <dbReference type="ARBA" id="ARBA00022723"/>
    </source>
</evidence>
<evidence type="ECO:0000256" key="2">
    <source>
        <dbReference type="ARBA" id="ARBA00023004"/>
    </source>
</evidence>
<dbReference type="KEGG" id="peo:AS203_04300"/>
<organism evidence="7 8">
    <name type="scientific">Hoylesella enoeca</name>
    <dbReference type="NCBI Taxonomy" id="76123"/>
    <lineage>
        <taxon>Bacteria</taxon>
        <taxon>Pseudomonadati</taxon>
        <taxon>Bacteroidota</taxon>
        <taxon>Bacteroidia</taxon>
        <taxon>Bacteroidales</taxon>
        <taxon>Prevotellaceae</taxon>
        <taxon>Hoylesella</taxon>
    </lineage>
</organism>
<evidence type="ECO:0000313" key="8">
    <source>
        <dbReference type="Proteomes" id="UP000056252"/>
    </source>
</evidence>
<keyword evidence="2 3" id="KW-0408">Iron</keyword>
<dbReference type="GO" id="GO:0020037">
    <property type="term" value="F:heme binding"/>
    <property type="evidence" value="ECO:0007669"/>
    <property type="project" value="InterPro"/>
</dbReference>
<dbReference type="GO" id="GO:0009055">
    <property type="term" value="F:electron transfer activity"/>
    <property type="evidence" value="ECO:0007669"/>
    <property type="project" value="InterPro"/>
</dbReference>
<feature type="compositionally biased region" description="Polar residues" evidence="4">
    <location>
        <begin position="76"/>
        <end position="106"/>
    </location>
</feature>
<dbReference type="PROSITE" id="PS51007">
    <property type="entry name" value="CYTC"/>
    <property type="match status" value="1"/>
</dbReference>
<feature type="region of interest" description="Disordered" evidence="4">
    <location>
        <begin position="72"/>
        <end position="109"/>
    </location>
</feature>
<sequence length="401" mass="44955">MAIIKCPECGHQVSDKAPVCPSCGVEIAGKTVKCPQCGEVYFKDQAACPNCHHVTFTPNVTPRAEEISYAPDKQPVTEQSDEQPLNVSPKTVNEFPTNGQSSSESPLISEPKKKGHAVLIVSFILALIVCAVCFYFYNDAKTSKEREAYDYAMVSSDPLVLQSYLDTYKDAPEAHRDSIQAHLQKIQQTDQDWTNAVVSGSKSDLEVYLAKHPDSPHKADALHKIDSLDWLQAKAENTQMSYNDYLREHADGDHIDEATDALNALKAKTVQPEEQSAINTIFRRFFQSITSKDEEGLTSTVSTFLTSFLGKADATKADVASLLQKLYKEDIMTMNWRINKDYKIDKKEVGDNQYEYTVQFSVEQQIERTDPTKEKAAKYRIKAKVSPDGKISEFNMVKILE</sequence>
<dbReference type="GO" id="GO:0046872">
    <property type="term" value="F:metal ion binding"/>
    <property type="evidence" value="ECO:0007669"/>
    <property type="project" value="UniProtKB-KW"/>
</dbReference>
<feature type="domain" description="Cytochrome c" evidence="6">
    <location>
        <begin position="33"/>
        <end position="169"/>
    </location>
</feature>
<evidence type="ECO:0000256" key="5">
    <source>
        <dbReference type="SAM" id="Phobius"/>
    </source>
</evidence>
<reference evidence="8" key="1">
    <citation type="submission" date="2015-11" db="EMBL/GenBank/DDBJ databases">
        <authorList>
            <person name="Holder M.E."/>
            <person name="Ajami N.J."/>
            <person name="Petrosino J.F."/>
        </authorList>
    </citation>
    <scope>NUCLEOTIDE SEQUENCE [LARGE SCALE GENOMIC DNA]</scope>
    <source>
        <strain evidence="8">F0113</strain>
    </source>
</reference>
<name>A0A0S2KJA0_9BACT</name>
<evidence type="ECO:0000259" key="6">
    <source>
        <dbReference type="PROSITE" id="PS51007"/>
    </source>
</evidence>
<evidence type="ECO:0000256" key="3">
    <source>
        <dbReference type="PROSITE-ProRule" id="PRU00433"/>
    </source>
</evidence>
<dbReference type="InterPro" id="IPR009056">
    <property type="entry name" value="Cyt_c-like_dom"/>
</dbReference>
<dbReference type="InterPro" id="IPR025874">
    <property type="entry name" value="DZR"/>
</dbReference>
<keyword evidence="5" id="KW-1133">Transmembrane helix</keyword>
<keyword evidence="8" id="KW-1185">Reference proteome</keyword>
<keyword evidence="1 3" id="KW-0479">Metal-binding</keyword>
<dbReference type="Pfam" id="PF12773">
    <property type="entry name" value="DZR"/>
    <property type="match status" value="1"/>
</dbReference>